<protein>
    <submittedName>
        <fullName evidence="1">Uncharacterized protein</fullName>
    </submittedName>
</protein>
<evidence type="ECO:0000313" key="1">
    <source>
        <dbReference type="EMBL" id="USF24006.1"/>
    </source>
</evidence>
<accession>V2Q1Q0</accession>
<name>V2Q1Q0_9BACT</name>
<evidence type="ECO:0000313" key="2">
    <source>
        <dbReference type="Proteomes" id="UP000017429"/>
    </source>
</evidence>
<dbReference type="KEGG" id="msch:N508_001081"/>
<dbReference type="Proteomes" id="UP000017429">
    <property type="component" value="Chromosome"/>
</dbReference>
<proteinExistence type="predicted"/>
<reference evidence="1" key="1">
    <citation type="journal article" date="2014" name="Genome Announc.">
        <title>Draft genome sequences of the altered schaedler flora, a defined bacterial community from gnotobiotic mice.</title>
        <authorList>
            <person name="Wannemuehler M.J."/>
            <person name="Overstreet A.M."/>
            <person name="Ward D.V."/>
            <person name="Phillips G.J."/>
        </authorList>
    </citation>
    <scope>NUCLEOTIDE SEQUENCE</scope>
    <source>
        <strain evidence="1">ASF457</strain>
    </source>
</reference>
<dbReference type="RefSeq" id="WP_023275377.1">
    <property type="nucleotide sequence ID" value="NZ_CP097562.1"/>
</dbReference>
<gene>
    <name evidence="1" type="ORF">N508_001081</name>
</gene>
<reference evidence="1" key="3">
    <citation type="submission" date="2022-06" db="EMBL/GenBank/DDBJ databases">
        <title>Resources to Facilitate Use of the Altered Schaedler Flora (ASF) Mouse Model to Study Microbiome Function.</title>
        <authorList>
            <person name="Proctor A."/>
            <person name="Parvinroo S."/>
            <person name="Richie T."/>
            <person name="Jia X."/>
            <person name="Lee S.T.M."/>
            <person name="Karp P.D."/>
            <person name="Paley S."/>
            <person name="Kostic A.D."/>
            <person name="Pierre J.F."/>
            <person name="Wannemuehler M.J."/>
            <person name="Phillips G.J."/>
        </authorList>
    </citation>
    <scope>NUCLEOTIDE SEQUENCE</scope>
    <source>
        <strain evidence="1">ASF457</strain>
    </source>
</reference>
<dbReference type="OrthoDB" id="9781678at2"/>
<sequence>MYTTLKRQKNKHLLIFKSITVDNGVEFLDMESLEKSVYNKLSKRTIIYYAHPYCSPRKWK</sequence>
<organism evidence="1 2">
    <name type="scientific">Mucispirillum schaedleri ASF457</name>
    <dbReference type="NCBI Taxonomy" id="1379858"/>
    <lineage>
        <taxon>Bacteria</taxon>
        <taxon>Pseudomonadati</taxon>
        <taxon>Deferribacterota</taxon>
        <taxon>Deferribacteres</taxon>
        <taxon>Deferribacterales</taxon>
        <taxon>Mucispirillaceae</taxon>
        <taxon>Mucispirillum</taxon>
    </lineage>
</organism>
<dbReference type="AlphaFoldDB" id="V2Q1Q0"/>
<reference evidence="1" key="2">
    <citation type="submission" date="2022-05" db="EMBL/GenBank/DDBJ databases">
        <authorList>
            <person name="Proctor A.L."/>
            <person name="Phillips G.J."/>
            <person name="Wannemuehler M.J."/>
        </authorList>
    </citation>
    <scope>NUCLEOTIDE SEQUENCE</scope>
    <source>
        <strain evidence="1">ASF457</strain>
    </source>
</reference>
<keyword evidence="2" id="KW-1185">Reference proteome</keyword>
<dbReference type="EMBL" id="CP097562">
    <property type="protein sequence ID" value="USF24006.1"/>
    <property type="molecule type" value="Genomic_DNA"/>
</dbReference>